<sequence>MTATTPAAAAAQHVVHVEAVQTTVPTRVVEPGRTRLVAVAAPPLQAPALQRRVRAVLYYRGADETAAPDAWEDGVWVKESLSEALADHPEMAGRLRRRADGSWEVKLNDTAVRLVDTV</sequence>
<evidence type="ECO:0000313" key="2">
    <source>
        <dbReference type="Proteomes" id="UP000026962"/>
    </source>
</evidence>
<dbReference type="GO" id="GO:0050734">
    <property type="term" value="F:hydroxycinnamoyltransferase activity"/>
    <property type="evidence" value="ECO:0007669"/>
    <property type="project" value="UniProtKB-ARBA"/>
</dbReference>
<reference evidence="1" key="2">
    <citation type="submission" date="2018-05" db="EMBL/GenBank/DDBJ databases">
        <title>OpunRS2 (Oryza punctata Reference Sequence Version 2).</title>
        <authorList>
            <person name="Zhang J."/>
            <person name="Kudrna D."/>
            <person name="Lee S."/>
            <person name="Talag J."/>
            <person name="Welchert J."/>
            <person name="Wing R.A."/>
        </authorList>
    </citation>
    <scope>NUCLEOTIDE SEQUENCE [LARGE SCALE GENOMIC DNA]</scope>
</reference>
<dbReference type="OMA" id="HVVHVEA"/>
<dbReference type="HOGENOM" id="CLU_2076907_0_0_1"/>
<evidence type="ECO:0000313" key="1">
    <source>
        <dbReference type="EnsemblPlants" id="OPUNC02G23970.1"/>
    </source>
</evidence>
<dbReference type="InterPro" id="IPR023213">
    <property type="entry name" value="CAT-like_dom_sf"/>
</dbReference>
<dbReference type="Proteomes" id="UP000026962">
    <property type="component" value="Chromosome 2"/>
</dbReference>
<name>A0A0E0K327_ORYPU</name>
<dbReference type="AlphaFoldDB" id="A0A0E0K327"/>
<dbReference type="EnsemblPlants" id="OPUNC02G23970.1">
    <property type="protein sequence ID" value="OPUNC02G23970.1"/>
    <property type="gene ID" value="OPUNC02G23970"/>
</dbReference>
<keyword evidence="2" id="KW-1185">Reference proteome</keyword>
<organism evidence="1">
    <name type="scientific">Oryza punctata</name>
    <name type="common">Red rice</name>
    <dbReference type="NCBI Taxonomy" id="4537"/>
    <lineage>
        <taxon>Eukaryota</taxon>
        <taxon>Viridiplantae</taxon>
        <taxon>Streptophyta</taxon>
        <taxon>Embryophyta</taxon>
        <taxon>Tracheophyta</taxon>
        <taxon>Spermatophyta</taxon>
        <taxon>Magnoliopsida</taxon>
        <taxon>Liliopsida</taxon>
        <taxon>Poales</taxon>
        <taxon>Poaceae</taxon>
        <taxon>BOP clade</taxon>
        <taxon>Oryzoideae</taxon>
        <taxon>Oryzeae</taxon>
        <taxon>Oryzinae</taxon>
        <taxon>Oryza</taxon>
    </lineage>
</organism>
<reference evidence="1" key="1">
    <citation type="submission" date="2015-04" db="UniProtKB">
        <authorList>
            <consortium name="EnsemblPlants"/>
        </authorList>
    </citation>
    <scope>IDENTIFICATION</scope>
</reference>
<proteinExistence type="predicted"/>
<accession>A0A0E0K327</accession>
<dbReference type="eggNOG" id="ENOG502RYQP">
    <property type="taxonomic scope" value="Eukaryota"/>
</dbReference>
<dbReference type="Gramene" id="OPUNC02G23970.1">
    <property type="protein sequence ID" value="OPUNC02G23970.1"/>
    <property type="gene ID" value="OPUNC02G23970"/>
</dbReference>
<dbReference type="Gene3D" id="3.30.559.10">
    <property type="entry name" value="Chloramphenicol acetyltransferase-like domain"/>
    <property type="match status" value="1"/>
</dbReference>
<protein>
    <submittedName>
        <fullName evidence="1">Uncharacterized protein</fullName>
    </submittedName>
</protein>